<sequence>MHDINDMLFFAHVVKVRSFSEAARRLDVSKSRVSKAIARLESGLGVRLLHRSTRSLSLTDVGEAYFEHCDRILEELSLADTTISRLHQEPRGKLKISAPVAFSTMHVASALPDFMARYPDLSVDLTISDRLVDLADEGYDIALRITREPGQNLVARQLAPIRRKICASPSYLARRGIPLVPEDLGEHNCLDYTFMNTQGVWHLNGYNGDVSIPVAGTLRINDDEALSQAVLGGLGLALLPTFIVGKDLQEGRLVEVLPGYVPTERFIYAVHLPNRHLPLKVRTFIEFLLQRFGPTPYWDR</sequence>
<dbReference type="CDD" id="cd08422">
    <property type="entry name" value="PBP2_CrgA_like"/>
    <property type="match status" value="1"/>
</dbReference>
<evidence type="ECO:0000256" key="3">
    <source>
        <dbReference type="ARBA" id="ARBA00023125"/>
    </source>
</evidence>
<evidence type="ECO:0000256" key="2">
    <source>
        <dbReference type="ARBA" id="ARBA00023015"/>
    </source>
</evidence>
<accession>A0A133XF76</accession>
<dbReference type="InterPro" id="IPR036388">
    <property type="entry name" value="WH-like_DNA-bd_sf"/>
</dbReference>
<dbReference type="EMBL" id="LODL01000035">
    <property type="protein sequence ID" value="KXB29591.1"/>
    <property type="molecule type" value="Genomic_DNA"/>
</dbReference>
<dbReference type="PANTHER" id="PTHR30537:SF5">
    <property type="entry name" value="HTH-TYPE TRANSCRIPTIONAL ACTIVATOR TTDR-RELATED"/>
    <property type="match status" value="1"/>
</dbReference>
<dbReference type="RefSeq" id="WP_066886437.1">
    <property type="nucleotide sequence ID" value="NZ_LODL01000035.1"/>
</dbReference>
<dbReference type="InterPro" id="IPR000847">
    <property type="entry name" value="LysR_HTH_N"/>
</dbReference>
<evidence type="ECO:0000256" key="4">
    <source>
        <dbReference type="ARBA" id="ARBA00023163"/>
    </source>
</evidence>
<keyword evidence="2" id="KW-0805">Transcription regulation</keyword>
<keyword evidence="7" id="KW-1185">Reference proteome</keyword>
<name>A0A133XF76_9RHOO</name>
<dbReference type="SUPFAM" id="SSF53850">
    <property type="entry name" value="Periplasmic binding protein-like II"/>
    <property type="match status" value="1"/>
</dbReference>
<dbReference type="Pfam" id="PF03466">
    <property type="entry name" value="LysR_substrate"/>
    <property type="match status" value="1"/>
</dbReference>
<comment type="caution">
    <text evidence="6">The sequence shown here is derived from an EMBL/GenBank/DDBJ whole genome shotgun (WGS) entry which is preliminary data.</text>
</comment>
<dbReference type="FunFam" id="1.10.10.10:FF:000001">
    <property type="entry name" value="LysR family transcriptional regulator"/>
    <property type="match status" value="1"/>
</dbReference>
<dbReference type="GO" id="GO:0006351">
    <property type="term" value="P:DNA-templated transcription"/>
    <property type="evidence" value="ECO:0007669"/>
    <property type="project" value="TreeGrafter"/>
</dbReference>
<evidence type="ECO:0000259" key="5">
    <source>
        <dbReference type="PROSITE" id="PS50931"/>
    </source>
</evidence>
<dbReference type="Pfam" id="PF00126">
    <property type="entry name" value="HTH_1"/>
    <property type="match status" value="1"/>
</dbReference>
<dbReference type="InterPro" id="IPR005119">
    <property type="entry name" value="LysR_subst-bd"/>
</dbReference>
<comment type="similarity">
    <text evidence="1">Belongs to the LysR transcriptional regulatory family.</text>
</comment>
<dbReference type="InterPro" id="IPR058163">
    <property type="entry name" value="LysR-type_TF_proteobact-type"/>
</dbReference>
<dbReference type="InterPro" id="IPR036390">
    <property type="entry name" value="WH_DNA-bd_sf"/>
</dbReference>
<keyword evidence="4" id="KW-0804">Transcription</keyword>
<proteinExistence type="inferred from homology"/>
<dbReference type="PROSITE" id="PS50931">
    <property type="entry name" value="HTH_LYSR"/>
    <property type="match status" value="1"/>
</dbReference>
<dbReference type="Gene3D" id="3.40.190.290">
    <property type="match status" value="1"/>
</dbReference>
<dbReference type="SUPFAM" id="SSF46785">
    <property type="entry name" value="Winged helix' DNA-binding domain"/>
    <property type="match status" value="1"/>
</dbReference>
<feature type="domain" description="HTH lysR-type" evidence="5">
    <location>
        <begin position="1"/>
        <end position="59"/>
    </location>
</feature>
<dbReference type="STRING" id="281362.AT959_16755"/>
<keyword evidence="3" id="KW-0238">DNA-binding</keyword>
<evidence type="ECO:0000256" key="1">
    <source>
        <dbReference type="ARBA" id="ARBA00009437"/>
    </source>
</evidence>
<dbReference type="GO" id="GO:0043565">
    <property type="term" value="F:sequence-specific DNA binding"/>
    <property type="evidence" value="ECO:0007669"/>
    <property type="project" value="TreeGrafter"/>
</dbReference>
<dbReference type="AlphaFoldDB" id="A0A133XF76"/>
<dbReference type="FunFam" id="3.40.190.290:FF:000001">
    <property type="entry name" value="Transcriptional regulator, LysR family"/>
    <property type="match status" value="1"/>
</dbReference>
<evidence type="ECO:0000313" key="7">
    <source>
        <dbReference type="Proteomes" id="UP000070186"/>
    </source>
</evidence>
<dbReference type="PANTHER" id="PTHR30537">
    <property type="entry name" value="HTH-TYPE TRANSCRIPTIONAL REGULATOR"/>
    <property type="match status" value="1"/>
</dbReference>
<dbReference type="Gene3D" id="1.10.10.10">
    <property type="entry name" value="Winged helix-like DNA-binding domain superfamily/Winged helix DNA-binding domain"/>
    <property type="match status" value="1"/>
</dbReference>
<dbReference type="GO" id="GO:0003700">
    <property type="term" value="F:DNA-binding transcription factor activity"/>
    <property type="evidence" value="ECO:0007669"/>
    <property type="project" value="InterPro"/>
</dbReference>
<dbReference type="Proteomes" id="UP000070186">
    <property type="component" value="Unassembled WGS sequence"/>
</dbReference>
<evidence type="ECO:0000313" key="6">
    <source>
        <dbReference type="EMBL" id="KXB29591.1"/>
    </source>
</evidence>
<gene>
    <name evidence="6" type="ORF">AT959_16755</name>
</gene>
<organism evidence="6 7">
    <name type="scientific">Dechloromonas denitrificans</name>
    <dbReference type="NCBI Taxonomy" id="281362"/>
    <lineage>
        <taxon>Bacteria</taxon>
        <taxon>Pseudomonadati</taxon>
        <taxon>Pseudomonadota</taxon>
        <taxon>Betaproteobacteria</taxon>
        <taxon>Rhodocyclales</taxon>
        <taxon>Azonexaceae</taxon>
        <taxon>Dechloromonas</taxon>
    </lineage>
</organism>
<protein>
    <submittedName>
        <fullName evidence="6">LysR family transcriptional regulator</fullName>
    </submittedName>
</protein>
<dbReference type="PRINTS" id="PR00039">
    <property type="entry name" value="HTHLYSR"/>
</dbReference>
<reference evidence="6 7" key="1">
    <citation type="submission" date="2015-12" db="EMBL/GenBank/DDBJ databases">
        <title>Nitrous oxide reduction kinetics distinguish bacteria harboring typical versus atypical NosZ.</title>
        <authorList>
            <person name="Yoon S."/>
            <person name="Nissen S."/>
            <person name="Park D."/>
            <person name="Sanford R.A."/>
            <person name="Loeffler F.E."/>
        </authorList>
    </citation>
    <scope>NUCLEOTIDE SEQUENCE [LARGE SCALE GENOMIC DNA]</scope>
    <source>
        <strain evidence="6 7">ATCC BAA-841</strain>
    </source>
</reference>